<sequence>MDTVLVLDFGSQLAHLIARRVRDLGVYSEILPFNTSKSKIQSINPIGVILSGGPSSVYEEGAPQPLEEFWDYIKEHQTPLLGLCYGHHLIGQHYQGKIVAHDEKEFGKATITLKQQTSIFDSLNSEEIVWMSHGDQVEELPEGFEIFASTDTCPIAAMGNIAKKIFSFQFHAEVNHTVHGETMFRNFLFQICKANPEWKIENWIDDAIKDIQNTVGENHVILGLSGGVDSSVVAALLKKAIGDKVHLIFVNNGVLRKNEVEQVCDWFQNKFKFANFHLADAEEEFLTNLKGVEDPEKKRKIIGHTFIDVFERKAIELEQKFDNIKFLAQGTIYPDRVESQAGSGGKTSSKIKSHHNLALPDDMKLKILEPLKDLYKDEVRELGKQLGLPRELIERHPFPGPGLAVRCIGDITKEKLEILREADSIVIEEIRNAGLYNHVWQAFAVFLPVKSVGVMGDFRTYEYLCGLRIVESIDAMTANFAKIDWEVLEHISTRIINEVKGFNRVVYDISNKPPSTIEFE</sequence>
<dbReference type="EMBL" id="CP104013">
    <property type="protein sequence ID" value="UYP47659.1"/>
    <property type="molecule type" value="Genomic_DNA"/>
</dbReference>
<feature type="active site" evidence="8">
    <location>
        <position position="171"/>
    </location>
</feature>
<feature type="domain" description="NAD/GMP synthase" evidence="11">
    <location>
        <begin position="204"/>
        <end position="285"/>
    </location>
</feature>
<name>A0ABY6HYM2_9ARCH</name>
<dbReference type="HAMAP" id="MF_00344">
    <property type="entry name" value="GMP_synthase"/>
    <property type="match status" value="1"/>
</dbReference>
<comment type="catalytic activity">
    <reaction evidence="8">
        <text>XMP + L-glutamine + ATP + H2O = GMP + L-glutamate + AMP + diphosphate + 2 H(+)</text>
        <dbReference type="Rhea" id="RHEA:11680"/>
        <dbReference type="ChEBI" id="CHEBI:15377"/>
        <dbReference type="ChEBI" id="CHEBI:15378"/>
        <dbReference type="ChEBI" id="CHEBI:29985"/>
        <dbReference type="ChEBI" id="CHEBI:30616"/>
        <dbReference type="ChEBI" id="CHEBI:33019"/>
        <dbReference type="ChEBI" id="CHEBI:57464"/>
        <dbReference type="ChEBI" id="CHEBI:58115"/>
        <dbReference type="ChEBI" id="CHEBI:58359"/>
        <dbReference type="ChEBI" id="CHEBI:456215"/>
        <dbReference type="EC" id="6.3.5.2"/>
    </reaction>
</comment>
<evidence type="ECO:0000256" key="8">
    <source>
        <dbReference type="HAMAP-Rule" id="MF_00344"/>
    </source>
</evidence>
<dbReference type="Proteomes" id="UP001208689">
    <property type="component" value="Chromosome"/>
</dbReference>
<evidence type="ECO:0000256" key="4">
    <source>
        <dbReference type="ARBA" id="ARBA00022749"/>
    </source>
</evidence>
<dbReference type="InterPro" id="IPR022310">
    <property type="entry name" value="NAD/GMP_synthase"/>
</dbReference>
<keyword evidence="5 8" id="KW-0658">Purine biosynthesis</keyword>
<dbReference type="CDD" id="cd01742">
    <property type="entry name" value="GATase1_GMP_Synthase"/>
    <property type="match status" value="1"/>
</dbReference>
<dbReference type="InterPro" id="IPR004739">
    <property type="entry name" value="GMP_synth_GATase"/>
</dbReference>
<evidence type="ECO:0000256" key="5">
    <source>
        <dbReference type="ARBA" id="ARBA00022755"/>
    </source>
</evidence>
<organism evidence="12 13">
    <name type="scientific">Candidatus Lokiarchaeum ossiferum</name>
    <dbReference type="NCBI Taxonomy" id="2951803"/>
    <lineage>
        <taxon>Archaea</taxon>
        <taxon>Promethearchaeati</taxon>
        <taxon>Promethearchaeota</taxon>
        <taxon>Promethearchaeia</taxon>
        <taxon>Promethearchaeales</taxon>
        <taxon>Promethearchaeaceae</taxon>
        <taxon>Candidatus Lokiarchaeum</taxon>
    </lineage>
</organism>
<comment type="function">
    <text evidence="1 8">Catalyzes the synthesis of GMP from XMP.</text>
</comment>
<dbReference type="InterPro" id="IPR014729">
    <property type="entry name" value="Rossmann-like_a/b/a_fold"/>
</dbReference>
<proteinExistence type="inferred from homology"/>
<keyword evidence="13" id="KW-1185">Reference proteome</keyword>
<comment type="pathway">
    <text evidence="8">Purine metabolism; GMP biosynthesis; GMP from XMP (L-Gln route): step 1/1.</text>
</comment>
<feature type="domain" description="GMP synthase C-terminal" evidence="10">
    <location>
        <begin position="428"/>
        <end position="519"/>
    </location>
</feature>
<dbReference type="SUPFAM" id="SSF52317">
    <property type="entry name" value="Class I glutamine amidotransferase-like"/>
    <property type="match status" value="1"/>
</dbReference>
<dbReference type="Gene3D" id="3.40.50.620">
    <property type="entry name" value="HUPs"/>
    <property type="match status" value="1"/>
</dbReference>
<dbReference type="InterPro" id="IPR029062">
    <property type="entry name" value="Class_I_gatase-like"/>
</dbReference>
<dbReference type="EC" id="6.3.5.2" evidence="8"/>
<dbReference type="PRINTS" id="PR00096">
    <property type="entry name" value="GATASE"/>
</dbReference>
<evidence type="ECO:0000259" key="10">
    <source>
        <dbReference type="Pfam" id="PF00958"/>
    </source>
</evidence>
<dbReference type="NCBIfam" id="NF000848">
    <property type="entry name" value="PRK00074.1"/>
    <property type="match status" value="1"/>
</dbReference>
<dbReference type="SUPFAM" id="SSF52402">
    <property type="entry name" value="Adenine nucleotide alpha hydrolases-like"/>
    <property type="match status" value="1"/>
</dbReference>
<dbReference type="PANTHER" id="PTHR11922:SF2">
    <property type="entry name" value="GMP SYNTHASE [GLUTAMINE-HYDROLYZING]"/>
    <property type="match status" value="1"/>
</dbReference>
<dbReference type="Pfam" id="PF00958">
    <property type="entry name" value="GMP_synt_C"/>
    <property type="match status" value="1"/>
</dbReference>
<accession>A0ABY6HYM2</accession>
<gene>
    <name evidence="8" type="primary">guaA</name>
    <name evidence="12" type="ORF">NEF87_003944</name>
</gene>
<dbReference type="PANTHER" id="PTHR11922">
    <property type="entry name" value="GMP SYNTHASE-RELATED"/>
    <property type="match status" value="1"/>
</dbReference>
<evidence type="ECO:0000313" key="12">
    <source>
        <dbReference type="EMBL" id="UYP47659.1"/>
    </source>
</evidence>
<evidence type="ECO:0000256" key="6">
    <source>
        <dbReference type="ARBA" id="ARBA00022840"/>
    </source>
</evidence>
<dbReference type="InterPro" id="IPR017926">
    <property type="entry name" value="GATASE"/>
</dbReference>
<keyword evidence="6 8" id="KW-0067">ATP-binding</keyword>
<keyword evidence="7 8" id="KW-0315">Glutamine amidotransferase</keyword>
<feature type="active site" description="Nucleophile" evidence="8">
    <location>
        <position position="84"/>
    </location>
</feature>
<evidence type="ECO:0000259" key="9">
    <source>
        <dbReference type="Pfam" id="PF00117"/>
    </source>
</evidence>
<protein>
    <recommendedName>
        <fullName evidence="8">GMP synthase [glutamine-hydrolyzing]</fullName>
        <ecNumber evidence="8">6.3.5.2</ecNumber>
    </recommendedName>
    <alternativeName>
        <fullName evidence="8">GMP synthetase</fullName>
    </alternativeName>
    <alternativeName>
        <fullName evidence="8">Glutamine amidotransferase</fullName>
    </alternativeName>
</protein>
<evidence type="ECO:0000313" key="13">
    <source>
        <dbReference type="Proteomes" id="UP001208689"/>
    </source>
</evidence>
<dbReference type="InterPro" id="IPR022955">
    <property type="entry name" value="GMP_synthase"/>
</dbReference>
<reference evidence="12" key="1">
    <citation type="submission" date="2022-09" db="EMBL/GenBank/DDBJ databases">
        <title>Actin cytoskeleton and complex cell architecture in an #Asgard archaeon.</title>
        <authorList>
            <person name="Ponce Toledo R.I."/>
            <person name="Schleper C."/>
            <person name="Rodrigues Oliveira T."/>
            <person name="Wollweber F."/>
            <person name="Xu J."/>
            <person name="Rittmann S."/>
            <person name="Klingl A."/>
            <person name="Pilhofer M."/>
        </authorList>
    </citation>
    <scope>NUCLEOTIDE SEQUENCE</scope>
    <source>
        <strain evidence="12">B-35</strain>
    </source>
</reference>
<dbReference type="Pfam" id="PF02540">
    <property type="entry name" value="NAD_synthase"/>
    <property type="match status" value="1"/>
</dbReference>
<dbReference type="Gene3D" id="3.40.50.880">
    <property type="match status" value="1"/>
</dbReference>
<dbReference type="CDD" id="cd01997">
    <property type="entry name" value="GMP_synthase_C"/>
    <property type="match status" value="1"/>
</dbReference>
<feature type="active site" evidence="8">
    <location>
        <position position="173"/>
    </location>
</feature>
<dbReference type="NCBIfam" id="TIGR00888">
    <property type="entry name" value="guaA_Nterm"/>
    <property type="match status" value="1"/>
</dbReference>
<dbReference type="NCBIfam" id="TIGR00884">
    <property type="entry name" value="guaA_Cterm"/>
    <property type="match status" value="1"/>
</dbReference>
<evidence type="ECO:0000256" key="7">
    <source>
        <dbReference type="ARBA" id="ARBA00022962"/>
    </source>
</evidence>
<evidence type="ECO:0000256" key="1">
    <source>
        <dbReference type="ARBA" id="ARBA00002332"/>
    </source>
</evidence>
<evidence type="ECO:0000259" key="11">
    <source>
        <dbReference type="Pfam" id="PF02540"/>
    </source>
</evidence>
<evidence type="ECO:0000256" key="2">
    <source>
        <dbReference type="ARBA" id="ARBA00022598"/>
    </source>
</evidence>
<dbReference type="Pfam" id="PF00117">
    <property type="entry name" value="GATase"/>
    <property type="match status" value="1"/>
</dbReference>
<dbReference type="InterPro" id="IPR001674">
    <property type="entry name" value="GMP_synth_C"/>
</dbReference>
<dbReference type="GO" id="GO:0008795">
    <property type="term" value="F:NAD+ synthase activity"/>
    <property type="evidence" value="ECO:0007669"/>
    <property type="project" value="UniProtKB-EC"/>
</dbReference>
<evidence type="ECO:0000256" key="3">
    <source>
        <dbReference type="ARBA" id="ARBA00022741"/>
    </source>
</evidence>
<dbReference type="SUPFAM" id="SSF54810">
    <property type="entry name" value="GMP synthetase C-terminal dimerisation domain"/>
    <property type="match status" value="1"/>
</dbReference>
<dbReference type="Gene3D" id="3.30.300.10">
    <property type="match status" value="1"/>
</dbReference>
<keyword evidence="4 8" id="KW-0332">GMP biosynthesis</keyword>
<feature type="domain" description="Glutamine amidotransferase" evidence="9">
    <location>
        <begin position="5"/>
        <end position="190"/>
    </location>
</feature>
<keyword evidence="2 8" id="KW-0436">Ligase</keyword>
<keyword evidence="3 8" id="KW-0547">Nucleotide-binding</keyword>